<gene>
    <name evidence="6" type="ORF">RM52_11230</name>
</gene>
<dbReference type="InterPro" id="IPR001761">
    <property type="entry name" value="Peripla_BP/Lac1_sug-bd_dom"/>
</dbReference>
<dbReference type="EMBL" id="JWSZ01000013">
    <property type="protein sequence ID" value="KIC57051.1"/>
    <property type="molecule type" value="Genomic_DNA"/>
</dbReference>
<reference evidence="6 7" key="1">
    <citation type="submission" date="2014-12" db="EMBL/GenBank/DDBJ databases">
        <title>Genome sequencing of Microbacterium hominis TPW29.</title>
        <authorList>
            <person name="Tan P.W."/>
            <person name="Chan K.-G."/>
        </authorList>
    </citation>
    <scope>NUCLEOTIDE SEQUENCE [LARGE SCALE GENOMIC DNA]</scope>
    <source>
        <strain evidence="6 7">TPW29</strain>
    </source>
</reference>
<evidence type="ECO:0000256" key="1">
    <source>
        <dbReference type="ARBA" id="ARBA00022491"/>
    </source>
</evidence>
<keyword evidence="1" id="KW-0678">Repressor</keyword>
<dbReference type="CDD" id="cd06288">
    <property type="entry name" value="PBP1_sucrose_transcription_regulator"/>
    <property type="match status" value="1"/>
</dbReference>
<comment type="caution">
    <text evidence="6">The sequence shown here is derived from an EMBL/GenBank/DDBJ whole genome shotgun (WGS) entry which is preliminary data.</text>
</comment>
<evidence type="ECO:0000256" key="2">
    <source>
        <dbReference type="ARBA" id="ARBA00023015"/>
    </source>
</evidence>
<dbReference type="PROSITE" id="PS50932">
    <property type="entry name" value="HTH_LACI_2"/>
    <property type="match status" value="1"/>
</dbReference>
<dbReference type="Pfam" id="PF00356">
    <property type="entry name" value="LacI"/>
    <property type="match status" value="1"/>
</dbReference>
<evidence type="ECO:0000259" key="5">
    <source>
        <dbReference type="PROSITE" id="PS50932"/>
    </source>
</evidence>
<dbReference type="Gene3D" id="3.40.50.2300">
    <property type="match status" value="2"/>
</dbReference>
<organism evidence="6 7">
    <name type="scientific">Microbacterium hominis</name>
    <dbReference type="NCBI Taxonomy" id="162426"/>
    <lineage>
        <taxon>Bacteria</taxon>
        <taxon>Bacillati</taxon>
        <taxon>Actinomycetota</taxon>
        <taxon>Actinomycetes</taxon>
        <taxon>Micrococcales</taxon>
        <taxon>Microbacteriaceae</taxon>
        <taxon>Microbacterium</taxon>
    </lineage>
</organism>
<dbReference type="Gene3D" id="1.10.260.40">
    <property type="entry name" value="lambda repressor-like DNA-binding domains"/>
    <property type="match status" value="1"/>
</dbReference>
<keyword evidence="3" id="KW-0238">DNA-binding</keyword>
<dbReference type="RefSeq" id="WP_039416227.1">
    <property type="nucleotide sequence ID" value="NZ_JWSZ01000013.1"/>
</dbReference>
<dbReference type="PANTHER" id="PTHR30146">
    <property type="entry name" value="LACI-RELATED TRANSCRIPTIONAL REPRESSOR"/>
    <property type="match status" value="1"/>
</dbReference>
<dbReference type="InterPro" id="IPR010982">
    <property type="entry name" value="Lambda_DNA-bd_dom_sf"/>
</dbReference>
<dbReference type="SMART" id="SM00354">
    <property type="entry name" value="HTH_LACI"/>
    <property type="match status" value="1"/>
</dbReference>
<evidence type="ECO:0000256" key="4">
    <source>
        <dbReference type="ARBA" id="ARBA00023163"/>
    </source>
</evidence>
<evidence type="ECO:0000256" key="3">
    <source>
        <dbReference type="ARBA" id="ARBA00023125"/>
    </source>
</evidence>
<dbReference type="InterPro" id="IPR028082">
    <property type="entry name" value="Peripla_BP_I"/>
</dbReference>
<accession>A0A0B4CRP3</accession>
<dbReference type="GO" id="GO:0003700">
    <property type="term" value="F:DNA-binding transcription factor activity"/>
    <property type="evidence" value="ECO:0007669"/>
    <property type="project" value="TreeGrafter"/>
</dbReference>
<dbReference type="SUPFAM" id="SSF47413">
    <property type="entry name" value="lambda repressor-like DNA-binding domains"/>
    <property type="match status" value="1"/>
</dbReference>
<dbReference type="Pfam" id="PF00532">
    <property type="entry name" value="Peripla_BP_1"/>
    <property type="match status" value="1"/>
</dbReference>
<sequence length="353" mass="37655">MTERSSGRRVTLTEVAERAGVSRSAASFALNGRLDQRLSVETMARVRRAADELGYRANVTAKTLRTGRSGTVALVSDFVSSTSFANSMVRGALERLREAGLLLFTVDTQGDAEMERRFLDDLVARDIDGILYASMFTRRVMPPASARHTALVLMNCEADDAAISSVVPDERAAGATAARLLQEAGHDRDIWFVGTLAPGRTGGSAWHEWGPVALPRRLEGIRAQLAAAGTQLAGEVAVDDDWTVHDGRHAAERLLASGARPRAVICVNDAVGVGVFQALRRAGLRVPDDVSLVSFDGGVLAEATDPQLVSLRLPQAEIGRRAADLLLSPDEGTRHELVEMPVSGGGTIATPRA</sequence>
<dbReference type="AlphaFoldDB" id="A0A0B4CRP3"/>
<dbReference type="PANTHER" id="PTHR30146:SF148">
    <property type="entry name" value="HTH-TYPE TRANSCRIPTIONAL REPRESSOR PURR-RELATED"/>
    <property type="match status" value="1"/>
</dbReference>
<proteinExistence type="predicted"/>
<evidence type="ECO:0000313" key="7">
    <source>
        <dbReference type="Proteomes" id="UP000031202"/>
    </source>
</evidence>
<protein>
    <submittedName>
        <fullName evidence="6">LacI family transcriptional regulator</fullName>
    </submittedName>
</protein>
<keyword evidence="4" id="KW-0804">Transcription</keyword>
<dbReference type="SUPFAM" id="SSF53822">
    <property type="entry name" value="Periplasmic binding protein-like I"/>
    <property type="match status" value="1"/>
</dbReference>
<dbReference type="CDD" id="cd01392">
    <property type="entry name" value="HTH_LacI"/>
    <property type="match status" value="1"/>
</dbReference>
<keyword evidence="2" id="KW-0805">Transcription regulation</keyword>
<evidence type="ECO:0000313" key="6">
    <source>
        <dbReference type="EMBL" id="KIC57051.1"/>
    </source>
</evidence>
<feature type="domain" description="HTH lacI-type" evidence="5">
    <location>
        <begin position="10"/>
        <end position="66"/>
    </location>
</feature>
<dbReference type="InterPro" id="IPR000843">
    <property type="entry name" value="HTH_LacI"/>
</dbReference>
<name>A0A0B4CRP3_9MICO</name>
<dbReference type="Proteomes" id="UP000031202">
    <property type="component" value="Unassembled WGS sequence"/>
</dbReference>
<dbReference type="GO" id="GO:0000976">
    <property type="term" value="F:transcription cis-regulatory region binding"/>
    <property type="evidence" value="ECO:0007669"/>
    <property type="project" value="TreeGrafter"/>
</dbReference>